<keyword evidence="3" id="KW-0808">Transferase</keyword>
<feature type="domain" description="Aminotransferase class V" evidence="2">
    <location>
        <begin position="143"/>
        <end position="326"/>
    </location>
</feature>
<dbReference type="InterPro" id="IPR000192">
    <property type="entry name" value="Aminotrans_V_dom"/>
</dbReference>
<dbReference type="SUPFAM" id="SSF53383">
    <property type="entry name" value="PLP-dependent transferases"/>
    <property type="match status" value="1"/>
</dbReference>
<dbReference type="HOGENOM" id="CLU_003433_3_0_1"/>
<keyword evidence="4" id="KW-1185">Reference proteome</keyword>
<gene>
    <name evidence="3" type="ORF">MAM_07100</name>
</gene>
<sequence length="541" mass="60067">MVGSWGSVRVEIDWWQCRPTESLSPSSVALVLVLYVRRAASATTLHASFDTETPRDPQPAGPISVMGHQEALALAPGATGQPDEGPMPFGSGWKKEFLFDPEWRNLNHGSFGTYPKHVRDRLRAYQDQAEARPDPFILYEQPKLIDAARAELAGLLNAPLETVVFVGNATDGVNTVLRNLAWSEDGKDVILSFSTVYEACGKAADYLAEYFEGKLEHRDIAIAYPLEDGEIVDAFRRAVGGIRDEGKRARVCILDVVSSRPGVVFPWADVARACKELGVTSLVDGAQGVGMVHLDVAAADPDFFVSNCHKWLLVPRGCAVLYAPVRNQHLLRTTLATSHGFVPKLARRTTPLPPPPPAKSAYVTNFEFVGTRDNGPYMCVKDAIEWRRRVCGGEDRIISYLWDLNKKGVRRVAEALGTTYLDNSKGTMTNCAMGNVALPVWVGERGEGARETDVVVPREHRDTVFQWITETLVRDYRTFMSRFIMGGRYWIRISAQIYLDLADYEFAAKALGELCERIGKREYLEDRQTAMPGDGFSSMSQ</sequence>
<protein>
    <submittedName>
        <fullName evidence="3">Aminotransferase family protein (LolT)</fullName>
    </submittedName>
</protein>
<evidence type="ECO:0000256" key="1">
    <source>
        <dbReference type="ARBA" id="ARBA00022898"/>
    </source>
</evidence>
<dbReference type="GO" id="GO:0008483">
    <property type="term" value="F:transaminase activity"/>
    <property type="evidence" value="ECO:0007669"/>
    <property type="project" value="UniProtKB-KW"/>
</dbReference>
<dbReference type="Gene3D" id="3.40.640.10">
    <property type="entry name" value="Type I PLP-dependent aspartate aminotransferase-like (Major domain)"/>
    <property type="match status" value="1"/>
</dbReference>
<proteinExistence type="predicted"/>
<dbReference type="EMBL" id="AZHE01000027">
    <property type="protein sequence ID" value="KHN95051.1"/>
    <property type="molecule type" value="Genomic_DNA"/>
</dbReference>
<dbReference type="Proteomes" id="UP000030816">
    <property type="component" value="Unassembled WGS sequence"/>
</dbReference>
<evidence type="ECO:0000259" key="2">
    <source>
        <dbReference type="Pfam" id="PF00266"/>
    </source>
</evidence>
<dbReference type="Pfam" id="PF00266">
    <property type="entry name" value="Aminotran_5"/>
    <property type="match status" value="1"/>
</dbReference>
<keyword evidence="3" id="KW-0032">Aminotransferase</keyword>
<dbReference type="PANTHER" id="PTHR43092">
    <property type="entry name" value="L-CYSTEINE DESULFHYDRASE"/>
    <property type="match status" value="1"/>
</dbReference>
<dbReference type="InterPro" id="IPR015424">
    <property type="entry name" value="PyrdxlP-dep_Trfase"/>
</dbReference>
<comment type="caution">
    <text evidence="3">The sequence shown here is derived from an EMBL/GenBank/DDBJ whole genome shotgun (WGS) entry which is preliminary data.</text>
</comment>
<reference evidence="3 4" key="1">
    <citation type="journal article" date="2014" name="Proc. Natl. Acad. Sci. U.S.A.">
        <title>Trajectory and genomic determinants of fungal-pathogen speciation and host adaptation.</title>
        <authorList>
            <person name="Hu X."/>
            <person name="Xiao G."/>
            <person name="Zheng P."/>
            <person name="Shang Y."/>
            <person name="Su Y."/>
            <person name="Zhang X."/>
            <person name="Liu X."/>
            <person name="Zhan S."/>
            <person name="St Leger R.J."/>
            <person name="Wang C."/>
        </authorList>
    </citation>
    <scope>NUCLEOTIDE SEQUENCE [LARGE SCALE GENOMIC DNA]</scope>
    <source>
        <strain evidence="3 4">ARSEF 1941</strain>
    </source>
</reference>
<evidence type="ECO:0000313" key="4">
    <source>
        <dbReference type="Proteomes" id="UP000030816"/>
    </source>
</evidence>
<dbReference type="GeneID" id="63741555"/>
<dbReference type="OrthoDB" id="5978656at2759"/>
<dbReference type="RefSeq" id="XP_040676117.1">
    <property type="nucleotide sequence ID" value="XM_040825898.1"/>
</dbReference>
<evidence type="ECO:0000313" key="3">
    <source>
        <dbReference type="EMBL" id="KHN95051.1"/>
    </source>
</evidence>
<dbReference type="PANTHER" id="PTHR43092:SF2">
    <property type="entry name" value="HERCYNYLCYSTEINE SULFOXIDE LYASE"/>
    <property type="match status" value="1"/>
</dbReference>
<dbReference type="STRING" id="1081103.A0A0B2WGC1"/>
<accession>A0A0B2WGC1</accession>
<name>A0A0B2WGC1_METAS</name>
<dbReference type="InterPro" id="IPR015421">
    <property type="entry name" value="PyrdxlP-dep_Trfase_major"/>
</dbReference>
<keyword evidence="1" id="KW-0663">Pyridoxal phosphate</keyword>
<dbReference type="AlphaFoldDB" id="A0A0B2WGC1"/>
<organism evidence="3 4">
    <name type="scientific">Metarhizium album (strain ARSEF 1941)</name>
    <dbReference type="NCBI Taxonomy" id="1081103"/>
    <lineage>
        <taxon>Eukaryota</taxon>
        <taxon>Fungi</taxon>
        <taxon>Dikarya</taxon>
        <taxon>Ascomycota</taxon>
        <taxon>Pezizomycotina</taxon>
        <taxon>Sordariomycetes</taxon>
        <taxon>Hypocreomycetidae</taxon>
        <taxon>Hypocreales</taxon>
        <taxon>Clavicipitaceae</taxon>
        <taxon>Metarhizium</taxon>
    </lineage>
</organism>